<dbReference type="Pfam" id="PF00116">
    <property type="entry name" value="COX2"/>
    <property type="match status" value="1"/>
</dbReference>
<dbReference type="PROSITE" id="PS51257">
    <property type="entry name" value="PROKAR_LIPOPROTEIN"/>
    <property type="match status" value="1"/>
</dbReference>
<accession>A0A559K734</accession>
<dbReference type="OrthoDB" id="9783445at2"/>
<comment type="cofactor">
    <cofactor evidence="16">
        <name>Cu cation</name>
        <dbReference type="ChEBI" id="CHEBI:23378"/>
    </cofactor>
    <text evidence="16">Binds a copper A center.</text>
</comment>
<dbReference type="InterPro" id="IPR011759">
    <property type="entry name" value="Cyt_c_oxidase_su2_TM_dom"/>
</dbReference>
<dbReference type="Pfam" id="PF02790">
    <property type="entry name" value="COX2_TM"/>
    <property type="match status" value="1"/>
</dbReference>
<evidence type="ECO:0000256" key="7">
    <source>
        <dbReference type="ARBA" id="ARBA00022729"/>
    </source>
</evidence>
<dbReference type="GO" id="GO:0005886">
    <property type="term" value="C:plasma membrane"/>
    <property type="evidence" value="ECO:0007669"/>
    <property type="project" value="UniProtKB-SubCell"/>
</dbReference>
<keyword evidence="4 14" id="KW-1003">Cell membrane</keyword>
<evidence type="ECO:0000256" key="18">
    <source>
        <dbReference type="SAM" id="Phobius"/>
    </source>
</evidence>
<keyword evidence="6 15" id="KW-0812">Transmembrane</keyword>
<dbReference type="InterPro" id="IPR002429">
    <property type="entry name" value="CcO_II-like_C"/>
</dbReference>
<keyword evidence="10 14" id="KW-0560">Oxidoreductase</keyword>
<organism evidence="21 22">
    <name type="scientific">Paenibacillus cremeus</name>
    <dbReference type="NCBI Taxonomy" id="2163881"/>
    <lineage>
        <taxon>Bacteria</taxon>
        <taxon>Bacillati</taxon>
        <taxon>Bacillota</taxon>
        <taxon>Bacilli</taxon>
        <taxon>Bacillales</taxon>
        <taxon>Paenibacillaceae</taxon>
        <taxon>Paenibacillus</taxon>
    </lineage>
</organism>
<feature type="domain" description="Cytochrome oxidase subunit II transmembrane region profile" evidence="20">
    <location>
        <begin position="23"/>
        <end position="121"/>
    </location>
</feature>
<dbReference type="NCBIfam" id="TIGR01433">
    <property type="entry name" value="CyoA"/>
    <property type="match status" value="1"/>
</dbReference>
<keyword evidence="3 14" id="KW-0813">Transport</keyword>
<feature type="domain" description="Cytochrome oxidase subunit II copper A binding" evidence="19">
    <location>
        <begin position="127"/>
        <end position="239"/>
    </location>
</feature>
<reference evidence="21 22" key="1">
    <citation type="submission" date="2019-07" db="EMBL/GenBank/DDBJ databases">
        <authorList>
            <person name="Kim J."/>
        </authorList>
    </citation>
    <scope>NUCLEOTIDE SEQUENCE [LARGE SCALE GENOMIC DNA]</scope>
    <source>
        <strain evidence="21 22">JC52</strain>
    </source>
</reference>
<evidence type="ECO:0000256" key="3">
    <source>
        <dbReference type="ARBA" id="ARBA00022448"/>
    </source>
</evidence>
<dbReference type="InterPro" id="IPR034227">
    <property type="entry name" value="CuRO_UO_II"/>
</dbReference>
<evidence type="ECO:0000256" key="1">
    <source>
        <dbReference type="ARBA" id="ARBA00004651"/>
    </source>
</evidence>
<evidence type="ECO:0000256" key="11">
    <source>
        <dbReference type="ARBA" id="ARBA00023136"/>
    </source>
</evidence>
<feature type="transmembrane region" description="Helical" evidence="18">
    <location>
        <begin position="47"/>
        <end position="69"/>
    </location>
</feature>
<sequence length="345" mass="38033">MNIAKIMQRLTAFGMLAGISVLASGCESMIVFDPKGPIGAQQRDLIYFTMLLCLIVLVPVLLLTAWIVWRYRDKKDNKASYQPKWAHSTKLELIWWGIPIVIILILAGATARYTYALDPAKPIESKVKPITIQVTSLDWKWLFQYPELGIATVNYLVIPEDTPIRFELTSDGPMNSFWVPQLGGMIYTMSGMATTLYLQADEPGNYMGTGANFTGRDFGKMGFNTKAVTQADFDQWVKQAKASGKALTEEGYQKLAEPGTTVQLTYNSIPDGLFGRIVHDYSMSRGAVAGIRQRAQTLSEQHAKEAGEGQSAPANQPPKEAPSNGGHSGHSMNMNMNMQSGAMNH</sequence>
<dbReference type="InterPro" id="IPR045187">
    <property type="entry name" value="CcO_II"/>
</dbReference>
<dbReference type="EC" id="1.10.3.-" evidence="14"/>
<evidence type="ECO:0000256" key="14">
    <source>
        <dbReference type="PIRNR" id="PIRNR000292"/>
    </source>
</evidence>
<keyword evidence="16" id="KW-0479">Metal-binding</keyword>
<comment type="similarity">
    <text evidence="2 14 15">Belongs to the cytochrome c oxidase subunit 2 family.</text>
</comment>
<dbReference type="AlphaFoldDB" id="A0A559K734"/>
<dbReference type="SUPFAM" id="SSF81464">
    <property type="entry name" value="Cytochrome c oxidase subunit II-like, transmembrane region"/>
    <property type="match status" value="1"/>
</dbReference>
<dbReference type="PROSITE" id="PS50999">
    <property type="entry name" value="COX2_TM"/>
    <property type="match status" value="1"/>
</dbReference>
<feature type="compositionally biased region" description="Low complexity" evidence="17">
    <location>
        <begin position="323"/>
        <end position="345"/>
    </location>
</feature>
<dbReference type="PROSITE" id="PS50857">
    <property type="entry name" value="COX2_CUA"/>
    <property type="match status" value="1"/>
</dbReference>
<dbReference type="InterPro" id="IPR006333">
    <property type="entry name" value="Cyt_o_ubiquinol_oxidase_su2"/>
</dbReference>
<evidence type="ECO:0000256" key="17">
    <source>
        <dbReference type="SAM" id="MobiDB-lite"/>
    </source>
</evidence>
<keyword evidence="9 18" id="KW-1133">Transmembrane helix</keyword>
<dbReference type="PANTHER" id="PTHR22888">
    <property type="entry name" value="CYTOCHROME C OXIDASE, SUBUNIT II"/>
    <property type="match status" value="1"/>
</dbReference>
<dbReference type="Gene3D" id="1.10.287.90">
    <property type="match status" value="1"/>
</dbReference>
<gene>
    <name evidence="21" type="primary">cyoA</name>
    <name evidence="21" type="ORF">FPZ49_21590</name>
</gene>
<dbReference type="GO" id="GO:0042773">
    <property type="term" value="P:ATP synthesis coupled electron transport"/>
    <property type="evidence" value="ECO:0007669"/>
    <property type="project" value="TreeGrafter"/>
</dbReference>
<dbReference type="Gene3D" id="2.60.40.420">
    <property type="entry name" value="Cupredoxins - blue copper proteins"/>
    <property type="match status" value="1"/>
</dbReference>
<protein>
    <recommendedName>
        <fullName evidence="14">Quinol oxidase subunit 2</fullName>
        <ecNumber evidence="14">1.10.3.-</ecNumber>
    </recommendedName>
</protein>
<comment type="caution">
    <text evidence="21">The sequence shown here is derived from an EMBL/GenBank/DDBJ whole genome shotgun (WGS) entry which is preliminary data.</text>
</comment>
<evidence type="ECO:0000313" key="21">
    <source>
        <dbReference type="EMBL" id="TVY07939.1"/>
    </source>
</evidence>
<evidence type="ECO:0000259" key="20">
    <source>
        <dbReference type="PROSITE" id="PS50999"/>
    </source>
</evidence>
<keyword evidence="7" id="KW-0732">Signal</keyword>
<keyword evidence="13" id="KW-0449">Lipoprotein</keyword>
<dbReference type="EMBL" id="VNJI01000030">
    <property type="protein sequence ID" value="TVY07939.1"/>
    <property type="molecule type" value="Genomic_DNA"/>
</dbReference>
<evidence type="ECO:0000256" key="2">
    <source>
        <dbReference type="ARBA" id="ARBA00007866"/>
    </source>
</evidence>
<keyword evidence="11 14" id="KW-0472">Membrane</keyword>
<comment type="function">
    <text evidence="16">Subunits I and II form the functional core of the enzyme complex. Electrons originating in cytochrome c are transferred via heme a and Cu(A) to the binuclear center formed by heme a3 and Cu(B).</text>
</comment>
<evidence type="ECO:0000256" key="16">
    <source>
        <dbReference type="RuleBase" id="RU004024"/>
    </source>
</evidence>
<evidence type="ECO:0000256" key="13">
    <source>
        <dbReference type="ARBA" id="ARBA00023288"/>
    </source>
</evidence>
<keyword evidence="16" id="KW-0186">Copper</keyword>
<evidence type="ECO:0000256" key="4">
    <source>
        <dbReference type="ARBA" id="ARBA00022475"/>
    </source>
</evidence>
<evidence type="ECO:0000256" key="12">
    <source>
        <dbReference type="ARBA" id="ARBA00023139"/>
    </source>
</evidence>
<name>A0A559K734_9BACL</name>
<keyword evidence="12" id="KW-0564">Palmitate</keyword>
<dbReference type="Pfam" id="PF06481">
    <property type="entry name" value="COX_ARM"/>
    <property type="match status" value="1"/>
</dbReference>
<evidence type="ECO:0000313" key="22">
    <source>
        <dbReference type="Proteomes" id="UP000317036"/>
    </source>
</evidence>
<evidence type="ECO:0000256" key="10">
    <source>
        <dbReference type="ARBA" id="ARBA00023002"/>
    </source>
</evidence>
<dbReference type="RefSeq" id="WP_144850787.1">
    <property type="nucleotide sequence ID" value="NZ_VNJI01000030.1"/>
</dbReference>
<dbReference type="SUPFAM" id="SSF49503">
    <property type="entry name" value="Cupredoxins"/>
    <property type="match status" value="1"/>
</dbReference>
<evidence type="ECO:0000256" key="15">
    <source>
        <dbReference type="RuleBase" id="RU000456"/>
    </source>
</evidence>
<dbReference type="GO" id="GO:0016682">
    <property type="term" value="F:oxidoreductase activity, acting on diphenols and related substances as donors, oxygen as acceptor"/>
    <property type="evidence" value="ECO:0007669"/>
    <property type="project" value="InterPro"/>
</dbReference>
<dbReference type="InterPro" id="IPR008972">
    <property type="entry name" value="Cupredoxin"/>
</dbReference>
<dbReference type="GO" id="GO:0004129">
    <property type="term" value="F:cytochrome-c oxidase activity"/>
    <property type="evidence" value="ECO:0007669"/>
    <property type="project" value="UniProtKB-UniRule"/>
</dbReference>
<feature type="transmembrane region" description="Helical" evidence="18">
    <location>
        <begin position="93"/>
        <end position="115"/>
    </location>
</feature>
<dbReference type="GO" id="GO:0009486">
    <property type="term" value="F:cytochrome bo3 ubiquinol oxidase activity"/>
    <property type="evidence" value="ECO:0007669"/>
    <property type="project" value="InterPro"/>
</dbReference>
<dbReference type="Proteomes" id="UP000317036">
    <property type="component" value="Unassembled WGS sequence"/>
</dbReference>
<keyword evidence="5 14" id="KW-0679">Respiratory chain</keyword>
<comment type="function">
    <text evidence="14">Catalyzes quinol oxidation with the concomitant reduction of oxygen to water. Subunit II transfers the electrons from a quinol to the binuclear center of the catalytic subunit I.</text>
</comment>
<evidence type="ECO:0000256" key="8">
    <source>
        <dbReference type="ARBA" id="ARBA00022982"/>
    </source>
</evidence>
<keyword evidence="22" id="KW-1185">Reference proteome</keyword>
<keyword evidence="8 14" id="KW-0249">Electron transport</keyword>
<comment type="subcellular location">
    <subcellularLocation>
        <location evidence="1 15">Cell membrane</location>
        <topology evidence="1 15">Multi-pass membrane protein</topology>
    </subcellularLocation>
</comment>
<proteinExistence type="inferred from homology"/>
<dbReference type="GO" id="GO:0005507">
    <property type="term" value="F:copper ion binding"/>
    <property type="evidence" value="ECO:0007669"/>
    <property type="project" value="InterPro"/>
</dbReference>
<dbReference type="PANTHER" id="PTHR22888:SF18">
    <property type="entry name" value="CYTOCHROME BO(3) UBIQUINOL OXIDASE SUBUNIT 2"/>
    <property type="match status" value="1"/>
</dbReference>
<evidence type="ECO:0000259" key="19">
    <source>
        <dbReference type="PROSITE" id="PS50857"/>
    </source>
</evidence>
<evidence type="ECO:0000256" key="6">
    <source>
        <dbReference type="ARBA" id="ARBA00022692"/>
    </source>
</evidence>
<evidence type="ECO:0000256" key="9">
    <source>
        <dbReference type="ARBA" id="ARBA00022989"/>
    </source>
</evidence>
<dbReference type="PIRSF" id="PIRSF000292">
    <property type="entry name" value="Ubi_od_II"/>
    <property type="match status" value="1"/>
</dbReference>
<comment type="catalytic activity">
    <reaction evidence="16">
        <text>4 Fe(II)-[cytochrome c] + O2 + 8 H(+)(in) = 4 Fe(III)-[cytochrome c] + 2 H2O + 4 H(+)(out)</text>
        <dbReference type="Rhea" id="RHEA:11436"/>
        <dbReference type="Rhea" id="RHEA-COMP:10350"/>
        <dbReference type="Rhea" id="RHEA-COMP:14399"/>
        <dbReference type="ChEBI" id="CHEBI:15377"/>
        <dbReference type="ChEBI" id="CHEBI:15378"/>
        <dbReference type="ChEBI" id="CHEBI:15379"/>
        <dbReference type="ChEBI" id="CHEBI:29033"/>
        <dbReference type="ChEBI" id="CHEBI:29034"/>
        <dbReference type="EC" id="7.1.1.9"/>
    </reaction>
</comment>
<comment type="catalytic activity">
    <reaction evidence="14">
        <text>2 a quinol + O2 = 2 a quinone + 2 H2O</text>
        <dbReference type="Rhea" id="RHEA:55376"/>
        <dbReference type="ChEBI" id="CHEBI:15377"/>
        <dbReference type="ChEBI" id="CHEBI:15379"/>
        <dbReference type="ChEBI" id="CHEBI:24646"/>
        <dbReference type="ChEBI" id="CHEBI:132124"/>
    </reaction>
</comment>
<feature type="region of interest" description="Disordered" evidence="17">
    <location>
        <begin position="292"/>
        <end position="345"/>
    </location>
</feature>
<dbReference type="InterPro" id="IPR036257">
    <property type="entry name" value="Cyt_c_oxidase_su2_TM_sf"/>
</dbReference>
<dbReference type="CDD" id="cd04212">
    <property type="entry name" value="CuRO_UO_II"/>
    <property type="match status" value="1"/>
</dbReference>
<dbReference type="InterPro" id="IPR010514">
    <property type="entry name" value="COX_ARM"/>
</dbReference>
<evidence type="ECO:0000256" key="5">
    <source>
        <dbReference type="ARBA" id="ARBA00022660"/>
    </source>
</evidence>